<keyword evidence="3" id="KW-0597">Phosphoprotein</keyword>
<dbReference type="PROSITE" id="PS50109">
    <property type="entry name" value="HIS_KIN"/>
    <property type="match status" value="1"/>
</dbReference>
<dbReference type="PANTHER" id="PTHR45436">
    <property type="entry name" value="SENSOR HISTIDINE KINASE YKOH"/>
    <property type="match status" value="1"/>
</dbReference>
<keyword evidence="6 10" id="KW-0418">Kinase</keyword>
<dbReference type="CDD" id="cd00082">
    <property type="entry name" value="HisKA"/>
    <property type="match status" value="1"/>
</dbReference>
<dbReference type="SMART" id="SM00387">
    <property type="entry name" value="HATPase_c"/>
    <property type="match status" value="1"/>
</dbReference>
<dbReference type="EMBL" id="JAHLFU010000050">
    <property type="protein sequence ID" value="MBU3852736.1"/>
    <property type="molecule type" value="Genomic_DNA"/>
</dbReference>
<dbReference type="GO" id="GO:0000155">
    <property type="term" value="F:phosphorelay sensor kinase activity"/>
    <property type="evidence" value="ECO:0007669"/>
    <property type="project" value="InterPro"/>
</dbReference>
<feature type="transmembrane region" description="Helical" evidence="8">
    <location>
        <begin position="135"/>
        <end position="159"/>
    </location>
</feature>
<dbReference type="Proteomes" id="UP000823865">
    <property type="component" value="Unassembled WGS sequence"/>
</dbReference>
<evidence type="ECO:0000313" key="11">
    <source>
        <dbReference type="Proteomes" id="UP000823865"/>
    </source>
</evidence>
<feature type="transmembrane region" description="Helical" evidence="8">
    <location>
        <begin position="12"/>
        <end position="30"/>
    </location>
</feature>
<dbReference type="InterPro" id="IPR036890">
    <property type="entry name" value="HATPase_C_sf"/>
</dbReference>
<dbReference type="Gene3D" id="3.30.565.10">
    <property type="entry name" value="Histidine kinase-like ATPase, C-terminal domain"/>
    <property type="match status" value="1"/>
</dbReference>
<evidence type="ECO:0000256" key="3">
    <source>
        <dbReference type="ARBA" id="ARBA00022553"/>
    </source>
</evidence>
<dbReference type="Pfam" id="PF00512">
    <property type="entry name" value="HisKA"/>
    <property type="match status" value="1"/>
</dbReference>
<gene>
    <name evidence="10" type="ORF">H9789_02695</name>
</gene>
<dbReference type="AlphaFoldDB" id="A0A9E2L553"/>
<dbReference type="GO" id="GO:0005886">
    <property type="term" value="C:plasma membrane"/>
    <property type="evidence" value="ECO:0007669"/>
    <property type="project" value="TreeGrafter"/>
</dbReference>
<dbReference type="InterPro" id="IPR036097">
    <property type="entry name" value="HisK_dim/P_sf"/>
</dbReference>
<evidence type="ECO:0000256" key="5">
    <source>
        <dbReference type="ARBA" id="ARBA00022692"/>
    </source>
</evidence>
<evidence type="ECO:0000259" key="9">
    <source>
        <dbReference type="PROSITE" id="PS50109"/>
    </source>
</evidence>
<keyword evidence="7 8" id="KW-1133">Transmembrane helix</keyword>
<dbReference type="InterPro" id="IPR005467">
    <property type="entry name" value="His_kinase_dom"/>
</dbReference>
<dbReference type="EC" id="2.7.13.3" evidence="2"/>
<dbReference type="InterPro" id="IPR050428">
    <property type="entry name" value="TCS_sensor_his_kinase"/>
</dbReference>
<proteinExistence type="predicted"/>
<evidence type="ECO:0000256" key="4">
    <source>
        <dbReference type="ARBA" id="ARBA00022679"/>
    </source>
</evidence>
<evidence type="ECO:0000313" key="10">
    <source>
        <dbReference type="EMBL" id="MBU3852736.1"/>
    </source>
</evidence>
<protein>
    <recommendedName>
        <fullName evidence="2">histidine kinase</fullName>
        <ecNumber evidence="2">2.7.13.3</ecNumber>
    </recommendedName>
</protein>
<comment type="catalytic activity">
    <reaction evidence="1">
        <text>ATP + protein L-histidine = ADP + protein N-phospho-L-histidine.</text>
        <dbReference type="EC" id="2.7.13.3"/>
    </reaction>
</comment>
<keyword evidence="5 8" id="KW-0812">Transmembrane</keyword>
<evidence type="ECO:0000256" key="6">
    <source>
        <dbReference type="ARBA" id="ARBA00022777"/>
    </source>
</evidence>
<accession>A0A9E2L553</accession>
<feature type="domain" description="Histidine kinase" evidence="9">
    <location>
        <begin position="221"/>
        <end position="413"/>
    </location>
</feature>
<keyword evidence="4" id="KW-0808">Transferase</keyword>
<evidence type="ECO:0000256" key="8">
    <source>
        <dbReference type="SAM" id="Phobius"/>
    </source>
</evidence>
<dbReference type="SUPFAM" id="SSF55874">
    <property type="entry name" value="ATPase domain of HSP90 chaperone/DNA topoisomerase II/histidine kinase"/>
    <property type="match status" value="1"/>
</dbReference>
<reference evidence="10" key="1">
    <citation type="journal article" date="2021" name="PeerJ">
        <title>Extensive microbial diversity within the chicken gut microbiome revealed by metagenomics and culture.</title>
        <authorList>
            <person name="Gilroy R."/>
            <person name="Ravi A."/>
            <person name="Getino M."/>
            <person name="Pursley I."/>
            <person name="Horton D.L."/>
            <person name="Alikhan N.F."/>
            <person name="Baker D."/>
            <person name="Gharbi K."/>
            <person name="Hall N."/>
            <person name="Watson M."/>
            <person name="Adriaenssens E.M."/>
            <person name="Foster-Nyarko E."/>
            <person name="Jarju S."/>
            <person name="Secka A."/>
            <person name="Antonio M."/>
            <person name="Oren A."/>
            <person name="Chaudhuri R.R."/>
            <person name="La Ragione R."/>
            <person name="Hildebrand F."/>
            <person name="Pallen M.J."/>
        </authorList>
    </citation>
    <scope>NUCLEOTIDE SEQUENCE</scope>
    <source>
        <strain evidence="10">G3-2149</strain>
    </source>
</reference>
<evidence type="ECO:0000256" key="1">
    <source>
        <dbReference type="ARBA" id="ARBA00000085"/>
    </source>
</evidence>
<comment type="caution">
    <text evidence="10">The sequence shown here is derived from an EMBL/GenBank/DDBJ whole genome shotgun (WGS) entry which is preliminary data.</text>
</comment>
<dbReference type="InterPro" id="IPR003594">
    <property type="entry name" value="HATPase_dom"/>
</dbReference>
<keyword evidence="8" id="KW-0472">Membrane</keyword>
<name>A0A9E2L553_9BACT</name>
<sequence>MNLLRYTNRVIFLIILFFLALWGTVFYFLVLHEVMDETDDALNNTREILIGKVLHNPELLHTNDSIMQRYRFRPITAEEAENYRETYFDSSVYIQTENEFEPVRVMKSCFRTADGAYYELTLMSSTLERDDLIRAIWWALVVLYVVLLLCTTLGVYASLKRVFRPLHRLVLWLQQVTPGKPVPDLENDTPIREFRILNDAALDMARRAESVYKEQKQFTENASHELQTPLAIIRGKLELLSESEDITEKQLEYVGDMFAALNRVVQLNKSLLLLSRINNGQFIDASPVNLSQMISDILEIMDEIYEAKNIKTHFESTGAGVVLINESLAHVLINNLLKNAMVHTPAGGRVEVELTREWLMVKNSGETPLDPELIFRRFYHDRSKTTESTGLGLALVKSIADFYHLPLSYKYEGMHVFMLKIVNLEKCDVNS</sequence>
<dbReference type="Pfam" id="PF02518">
    <property type="entry name" value="HATPase_c"/>
    <property type="match status" value="1"/>
</dbReference>
<dbReference type="Gene3D" id="1.10.287.130">
    <property type="match status" value="1"/>
</dbReference>
<organism evidence="10 11">
    <name type="scientific">Candidatus Paraprevotella stercoravium</name>
    <dbReference type="NCBI Taxonomy" id="2838725"/>
    <lineage>
        <taxon>Bacteria</taxon>
        <taxon>Pseudomonadati</taxon>
        <taxon>Bacteroidota</taxon>
        <taxon>Bacteroidia</taxon>
        <taxon>Bacteroidales</taxon>
        <taxon>Prevotellaceae</taxon>
        <taxon>Paraprevotella</taxon>
    </lineage>
</organism>
<evidence type="ECO:0000256" key="7">
    <source>
        <dbReference type="ARBA" id="ARBA00022989"/>
    </source>
</evidence>
<dbReference type="SUPFAM" id="SSF47384">
    <property type="entry name" value="Homodimeric domain of signal transducing histidine kinase"/>
    <property type="match status" value="1"/>
</dbReference>
<reference evidence="10" key="2">
    <citation type="submission" date="2021-04" db="EMBL/GenBank/DDBJ databases">
        <authorList>
            <person name="Gilroy R."/>
        </authorList>
    </citation>
    <scope>NUCLEOTIDE SEQUENCE</scope>
    <source>
        <strain evidence="10">G3-2149</strain>
    </source>
</reference>
<dbReference type="InterPro" id="IPR003661">
    <property type="entry name" value="HisK_dim/P_dom"/>
</dbReference>
<dbReference type="SMART" id="SM00388">
    <property type="entry name" value="HisKA"/>
    <property type="match status" value="1"/>
</dbReference>
<evidence type="ECO:0000256" key="2">
    <source>
        <dbReference type="ARBA" id="ARBA00012438"/>
    </source>
</evidence>
<dbReference type="PANTHER" id="PTHR45436:SF5">
    <property type="entry name" value="SENSOR HISTIDINE KINASE TRCS"/>
    <property type="match status" value="1"/>
</dbReference>